<dbReference type="Gene3D" id="3.40.50.410">
    <property type="entry name" value="von Willebrand factor, type A domain"/>
    <property type="match status" value="1"/>
</dbReference>
<dbReference type="InterPro" id="IPR011467">
    <property type="entry name" value="DUF1573"/>
</dbReference>
<dbReference type="InterPro" id="IPR002035">
    <property type="entry name" value="VWF_A"/>
</dbReference>
<dbReference type="Proteomes" id="UP000293952">
    <property type="component" value="Unassembled WGS sequence"/>
</dbReference>
<organism evidence="2 3">
    <name type="scientific">Brumimicrobium glaciale</name>
    <dbReference type="NCBI Taxonomy" id="200475"/>
    <lineage>
        <taxon>Bacteria</taxon>
        <taxon>Pseudomonadati</taxon>
        <taxon>Bacteroidota</taxon>
        <taxon>Flavobacteriia</taxon>
        <taxon>Flavobacteriales</taxon>
        <taxon>Crocinitomicaceae</taxon>
        <taxon>Brumimicrobium</taxon>
    </lineage>
</organism>
<accession>A0A4Q4KIF4</accession>
<evidence type="ECO:0000313" key="2">
    <source>
        <dbReference type="EMBL" id="RYM32945.1"/>
    </source>
</evidence>
<comment type="caution">
    <text evidence="2">The sequence shown here is derived from an EMBL/GenBank/DDBJ whole genome shotgun (WGS) entry which is preliminary data.</text>
</comment>
<dbReference type="EMBL" id="SETE01000005">
    <property type="protein sequence ID" value="RYM32945.1"/>
    <property type="molecule type" value="Genomic_DNA"/>
</dbReference>
<proteinExistence type="predicted"/>
<keyword evidence="3" id="KW-1185">Reference proteome</keyword>
<dbReference type="AlphaFoldDB" id="A0A4Q4KIF4"/>
<reference evidence="2 3" key="1">
    <citation type="submission" date="2019-02" db="EMBL/GenBank/DDBJ databases">
        <title>Genome sequence of the sea-ice species Brumimicrobium glaciale.</title>
        <authorList>
            <person name="Bowman J.P."/>
        </authorList>
    </citation>
    <scope>NUCLEOTIDE SEQUENCE [LARGE SCALE GENOMIC DNA]</scope>
    <source>
        <strain evidence="2 3">IC156</strain>
    </source>
</reference>
<evidence type="ECO:0000313" key="3">
    <source>
        <dbReference type="Proteomes" id="UP000293952"/>
    </source>
</evidence>
<protein>
    <submittedName>
        <fullName evidence="2">VWA domain-containing protein</fullName>
    </submittedName>
</protein>
<dbReference type="InterPro" id="IPR036465">
    <property type="entry name" value="vWFA_dom_sf"/>
</dbReference>
<name>A0A4Q4KIF4_9FLAO</name>
<dbReference type="RefSeq" id="WP_130094282.1">
    <property type="nucleotide sequence ID" value="NZ_SETE01000005.1"/>
</dbReference>
<evidence type="ECO:0000259" key="1">
    <source>
        <dbReference type="PROSITE" id="PS50234"/>
    </source>
</evidence>
<dbReference type="PANTHER" id="PTHR10166">
    <property type="entry name" value="VOLTAGE-DEPENDENT CALCIUM CHANNEL SUBUNIT ALPHA-2/DELTA-RELATED"/>
    <property type="match status" value="1"/>
</dbReference>
<dbReference type="Pfam" id="PF07610">
    <property type="entry name" value="DUF1573"/>
    <property type="match status" value="1"/>
</dbReference>
<dbReference type="PANTHER" id="PTHR10166:SF37">
    <property type="entry name" value="STOLID, ISOFORM H"/>
    <property type="match status" value="1"/>
</dbReference>
<sequence length="497" mass="56216">MRTTVLLYLLFISIIGQTQVIFDKTSHDFEDINGNDERFVDIYIKNETNKEIYILSVKTPMEVASLQKNDRIQPDSSAVIRFHVNNRKKGRFDYSIPVYTSDNNEATTIRLKGKIVSLPTSNSLTACPTFGQKPAQGNPMDFMLTVQTIDKLTGENLGQSKVAILQNGSALGKWSTARNGELKIKLPLGITYFYATHEGYYPDELAQYVNFKNNFVTLALSKKEEIEETPELIINEESELIVEEMPQEEKGEQILAEVVEEPKEERVIIIEENQPEIDLSDIIEETPVFKEVVKEEIPEFEKLDKENFDLKYFKPINVVFVLDVSSSMNRYDRAELLKYSLDQLLGMLRPEDKIGLVSYSSDAQVLLDPTAGDQKEMISEVVQKLKISGQTAGGKGIKLGYKQVKKNSKAGIQNHLIIITDGAFNQSSGDYKKYIEKNLSKNNTTMSVVGIKTNSKAEESMREAAELGNGRFILIEKLADAQNKLKEEIRLSTFKFN</sequence>
<gene>
    <name evidence="2" type="ORF">ERX46_12890</name>
</gene>
<dbReference type="SUPFAM" id="SSF53300">
    <property type="entry name" value="vWA-like"/>
    <property type="match status" value="1"/>
</dbReference>
<dbReference type="InterPro" id="IPR051173">
    <property type="entry name" value="Ca_channel_alpha-2/delta"/>
</dbReference>
<feature type="domain" description="VWFA" evidence="1">
    <location>
        <begin position="317"/>
        <end position="489"/>
    </location>
</feature>
<dbReference type="Pfam" id="PF00092">
    <property type="entry name" value="VWA"/>
    <property type="match status" value="1"/>
</dbReference>
<dbReference type="OrthoDB" id="9805121at2"/>
<dbReference type="PROSITE" id="PS50234">
    <property type="entry name" value="VWFA"/>
    <property type="match status" value="1"/>
</dbReference>
<dbReference type="SMART" id="SM00327">
    <property type="entry name" value="VWA"/>
    <property type="match status" value="1"/>
</dbReference>